<feature type="compositionally biased region" description="Pro residues" evidence="1">
    <location>
        <begin position="131"/>
        <end position="144"/>
    </location>
</feature>
<feature type="domain" description="Apple" evidence="2">
    <location>
        <begin position="176"/>
        <end position="251"/>
    </location>
</feature>
<sequence>MNEALQQDPSSSPPSSLSSPISSTIRSSFELLFRAALQEELQAGRMKRAFLDVCNFRVASSLQGEGWNFQHICSGRAPLLVRLPWFNSTQQLIEFARGQRLWFTEIDGTTCVDVHKAIEDRRKTYTSSSPLSPPSMAPPPPAPLSPASHPLSLPVASLPAGTQAAALSSPKSSFTCGRFSYDVLHETFIVGSLLTNTKLTSVKDCCEACSRLQDCKAFVWIATSSECWTKSNIREMSKKRLVFSAIRTAAV</sequence>
<feature type="region of interest" description="Disordered" evidence="1">
    <location>
        <begin position="123"/>
        <end position="148"/>
    </location>
</feature>
<gene>
    <name evidence="3" type="ORF">HPHI1048_LOCUS7141</name>
</gene>
<dbReference type="Gene3D" id="3.50.4.10">
    <property type="entry name" value="Hepatocyte Growth Factor"/>
    <property type="match status" value="1"/>
</dbReference>
<protein>
    <recommendedName>
        <fullName evidence="2">Apple domain-containing protein</fullName>
    </recommendedName>
</protein>
<reference evidence="3" key="1">
    <citation type="submission" date="2021-01" db="EMBL/GenBank/DDBJ databases">
        <authorList>
            <person name="Corre E."/>
            <person name="Pelletier E."/>
            <person name="Niang G."/>
            <person name="Scheremetjew M."/>
            <person name="Finn R."/>
            <person name="Kale V."/>
            <person name="Holt S."/>
            <person name="Cochrane G."/>
            <person name="Meng A."/>
            <person name="Brown T."/>
            <person name="Cohen L."/>
        </authorList>
    </citation>
    <scope>NUCLEOTIDE SEQUENCE</scope>
    <source>
        <strain evidence="3">CCMP325</strain>
    </source>
</reference>
<evidence type="ECO:0000259" key="2">
    <source>
        <dbReference type="PROSITE" id="PS50948"/>
    </source>
</evidence>
<proteinExistence type="predicted"/>
<organism evidence="3">
    <name type="scientific">Hanusia phi</name>
    <dbReference type="NCBI Taxonomy" id="3032"/>
    <lineage>
        <taxon>Eukaryota</taxon>
        <taxon>Cryptophyceae</taxon>
        <taxon>Pyrenomonadales</taxon>
        <taxon>Geminigeraceae</taxon>
        <taxon>Hanusia</taxon>
    </lineage>
</organism>
<name>A0A7S0EAL0_9CRYP</name>
<dbReference type="PROSITE" id="PS50948">
    <property type="entry name" value="PAN"/>
    <property type="match status" value="1"/>
</dbReference>
<accession>A0A7S0EAL0</accession>
<dbReference type="Pfam" id="PF00024">
    <property type="entry name" value="PAN_1"/>
    <property type="match status" value="1"/>
</dbReference>
<feature type="region of interest" description="Disordered" evidence="1">
    <location>
        <begin position="1"/>
        <end position="21"/>
    </location>
</feature>
<dbReference type="AlphaFoldDB" id="A0A7S0EAL0"/>
<feature type="compositionally biased region" description="Low complexity" evidence="1">
    <location>
        <begin position="9"/>
        <end position="21"/>
    </location>
</feature>
<dbReference type="InterPro" id="IPR003609">
    <property type="entry name" value="Pan_app"/>
</dbReference>
<evidence type="ECO:0000256" key="1">
    <source>
        <dbReference type="SAM" id="MobiDB-lite"/>
    </source>
</evidence>
<evidence type="ECO:0000313" key="3">
    <source>
        <dbReference type="EMBL" id="CAD8477937.1"/>
    </source>
</evidence>
<dbReference type="EMBL" id="HBEO01010197">
    <property type="protein sequence ID" value="CAD8477937.1"/>
    <property type="molecule type" value="Transcribed_RNA"/>
</dbReference>